<feature type="compositionally biased region" description="Basic and acidic residues" evidence="1">
    <location>
        <begin position="43"/>
        <end position="77"/>
    </location>
</feature>
<evidence type="ECO:0000313" key="2">
    <source>
        <dbReference type="EMBL" id="KAK5864364.1"/>
    </source>
</evidence>
<accession>A0AAN7XPT8</accession>
<gene>
    <name evidence="2" type="ORF">PBY51_015613</name>
</gene>
<evidence type="ECO:0000256" key="1">
    <source>
        <dbReference type="SAM" id="MobiDB-lite"/>
    </source>
</evidence>
<protein>
    <submittedName>
        <fullName evidence="2">Uncharacterized protein</fullName>
    </submittedName>
</protein>
<comment type="caution">
    <text evidence="2">The sequence shown here is derived from an EMBL/GenBank/DDBJ whole genome shotgun (WGS) entry which is preliminary data.</text>
</comment>
<feature type="region of interest" description="Disordered" evidence="1">
    <location>
        <begin position="28"/>
        <end position="77"/>
    </location>
</feature>
<dbReference type="Proteomes" id="UP001346869">
    <property type="component" value="Unassembled WGS sequence"/>
</dbReference>
<reference evidence="2 3" key="1">
    <citation type="journal article" date="2023" name="Genes (Basel)">
        <title>Chromosome-Level Genome Assembly and Circadian Gene Repertoire of the Patagonia Blennie Eleginops maclovinus-The Closest Ancestral Proxy of Antarctic Cryonotothenioids.</title>
        <authorList>
            <person name="Cheng C.C."/>
            <person name="Rivera-Colon A.G."/>
            <person name="Minhas B.F."/>
            <person name="Wilson L."/>
            <person name="Rayamajhi N."/>
            <person name="Vargas-Chacoff L."/>
            <person name="Catchen J.M."/>
        </authorList>
    </citation>
    <scope>NUCLEOTIDE SEQUENCE [LARGE SCALE GENOMIC DNA]</scope>
    <source>
        <strain evidence="2">JMC-PN-2008</strain>
    </source>
</reference>
<reference evidence="2 3" key="2">
    <citation type="journal article" date="2023" name="Mol. Biol. Evol.">
        <title>Genomics of Secondarily Temperate Adaptation in the Only Non-Antarctic Icefish.</title>
        <authorList>
            <person name="Rivera-Colon A.G."/>
            <person name="Rayamajhi N."/>
            <person name="Minhas B.F."/>
            <person name="Madrigal G."/>
            <person name="Bilyk K.T."/>
            <person name="Yoon V."/>
            <person name="Hune M."/>
            <person name="Gregory S."/>
            <person name="Cheng C.H.C."/>
            <person name="Catchen J.M."/>
        </authorList>
    </citation>
    <scope>NUCLEOTIDE SEQUENCE [LARGE SCALE GENOMIC DNA]</scope>
    <source>
        <strain evidence="2">JMC-PN-2008</strain>
    </source>
</reference>
<sequence>MTKMRGSRGILGNKLGWKKERRKYKELDQEKGVSKCGRRRNVKRGEEGLRKDKKGVAKEKQEMGGGKCSKDEEKRNV</sequence>
<evidence type="ECO:0000313" key="3">
    <source>
        <dbReference type="Proteomes" id="UP001346869"/>
    </source>
</evidence>
<dbReference type="EMBL" id="JAUZQC010000010">
    <property type="protein sequence ID" value="KAK5864364.1"/>
    <property type="molecule type" value="Genomic_DNA"/>
</dbReference>
<proteinExistence type="predicted"/>
<name>A0AAN7XPT8_ELEMC</name>
<organism evidence="2 3">
    <name type="scientific">Eleginops maclovinus</name>
    <name type="common">Patagonian blennie</name>
    <name type="synonym">Eleginus maclovinus</name>
    <dbReference type="NCBI Taxonomy" id="56733"/>
    <lineage>
        <taxon>Eukaryota</taxon>
        <taxon>Metazoa</taxon>
        <taxon>Chordata</taxon>
        <taxon>Craniata</taxon>
        <taxon>Vertebrata</taxon>
        <taxon>Euteleostomi</taxon>
        <taxon>Actinopterygii</taxon>
        <taxon>Neopterygii</taxon>
        <taxon>Teleostei</taxon>
        <taxon>Neoteleostei</taxon>
        <taxon>Acanthomorphata</taxon>
        <taxon>Eupercaria</taxon>
        <taxon>Perciformes</taxon>
        <taxon>Notothenioidei</taxon>
        <taxon>Eleginopidae</taxon>
        <taxon>Eleginops</taxon>
    </lineage>
</organism>
<keyword evidence="3" id="KW-1185">Reference proteome</keyword>
<dbReference type="AlphaFoldDB" id="A0AAN7XPT8"/>